<dbReference type="PROSITE" id="PS50089">
    <property type="entry name" value="ZF_RING_2"/>
    <property type="match status" value="1"/>
</dbReference>
<sequence length="546" mass="61039">MEDDRLTSSPHSPYVGDTTPTSAAFMSPNSITPSSTILAHSLIQLIQCSHCSRPLRAPLRLPCGDTFCRACLPPLRERRGITYPPNEDRKQGFKCHWKGADNCLGDHCLGDCGVDVLLSRLVDVFDEVLGSGTHPSAEEECGSRVIWKSSGEQQETVTKSADLGLDVLGGIYQLVRQGRFDYDVSEVGYEGGLEGRSGQVDQTCASFGQLRDSLRNELDCQVCYSLVTDPVTTPCGHTFCRGCVATVLDHSDLCPICRRKLNMSLTVHLEPTNRRIVGLAELLFPEQVAAQKQSLGQNQAEFDAETVLPLFVNSLAFPTMPTFLHIFEPRYRLMMRRVMESPDRKFGMLMYNRSGVRQGSLGDAQFLQYGTVLRIERFELLPDGRSLVFANGVSRFKVAKFDIVDGYHVGQIQRVDDVPLAEEERLESLETLTVSDTSTESTLANQPLESMSTQELFQLGLDFVRKRRSEGARWLQPRVLTAYGDIPTDPANFSWWLASVFPVSEEEKYALILATSVRERLKITAQWVRKAENREWSTSQSFASVL</sequence>
<dbReference type="Gene3D" id="3.30.40.10">
    <property type="entry name" value="Zinc/RING finger domain, C3HC4 (zinc finger)"/>
    <property type="match status" value="2"/>
</dbReference>
<keyword evidence="9" id="KW-1185">Reference proteome</keyword>
<dbReference type="AlphaFoldDB" id="A1C698"/>
<evidence type="ECO:0000256" key="3">
    <source>
        <dbReference type="ARBA" id="ARBA00022833"/>
    </source>
</evidence>
<dbReference type="InterPro" id="IPR046336">
    <property type="entry name" value="Lon_prtase_N_sf"/>
</dbReference>
<dbReference type="OMA" id="PWWFASV"/>
<dbReference type="InterPro" id="IPR003111">
    <property type="entry name" value="Lon_prtase_N"/>
</dbReference>
<dbReference type="CDD" id="cd16514">
    <property type="entry name" value="RING-HC_LONFs_rpt2"/>
    <property type="match status" value="1"/>
</dbReference>
<evidence type="ECO:0000313" key="9">
    <source>
        <dbReference type="Proteomes" id="UP000006701"/>
    </source>
</evidence>
<feature type="domain" description="Lon N-terminal" evidence="7">
    <location>
        <begin position="305"/>
        <end position="532"/>
    </location>
</feature>
<organism evidence="8 9">
    <name type="scientific">Aspergillus clavatus (strain ATCC 1007 / CBS 513.65 / DSM 816 / NCTC 3887 / NRRL 1 / QM 1276 / 107)</name>
    <dbReference type="NCBI Taxonomy" id="344612"/>
    <lineage>
        <taxon>Eukaryota</taxon>
        <taxon>Fungi</taxon>
        <taxon>Dikarya</taxon>
        <taxon>Ascomycota</taxon>
        <taxon>Pezizomycotina</taxon>
        <taxon>Eurotiomycetes</taxon>
        <taxon>Eurotiomycetidae</taxon>
        <taxon>Eurotiales</taxon>
        <taxon>Aspergillaceae</taxon>
        <taxon>Aspergillus</taxon>
        <taxon>Aspergillus subgen. Fumigati</taxon>
    </lineage>
</organism>
<gene>
    <name evidence="8" type="ORF">ACLA_069490</name>
</gene>
<dbReference type="InterPro" id="IPR017907">
    <property type="entry name" value="Znf_RING_CS"/>
</dbReference>
<dbReference type="GO" id="GO:0008233">
    <property type="term" value="F:peptidase activity"/>
    <property type="evidence" value="ECO:0007669"/>
    <property type="project" value="UniProtKB-KW"/>
</dbReference>
<dbReference type="OrthoDB" id="264917at2759"/>
<accession>A1C698</accession>
<keyword evidence="2 4" id="KW-0863">Zinc-finger</keyword>
<name>A1C698_ASPCL</name>
<evidence type="ECO:0000256" key="5">
    <source>
        <dbReference type="SAM" id="MobiDB-lite"/>
    </source>
</evidence>
<dbReference type="SMART" id="SM00464">
    <property type="entry name" value="LON"/>
    <property type="match status" value="1"/>
</dbReference>
<dbReference type="EMBL" id="DS027045">
    <property type="protein sequence ID" value="EAW13919.1"/>
    <property type="molecule type" value="Genomic_DNA"/>
</dbReference>
<dbReference type="SUPFAM" id="SSF57850">
    <property type="entry name" value="RING/U-box"/>
    <property type="match status" value="2"/>
</dbReference>
<evidence type="ECO:0000256" key="4">
    <source>
        <dbReference type="PROSITE-ProRule" id="PRU00175"/>
    </source>
</evidence>
<dbReference type="PROSITE" id="PS00518">
    <property type="entry name" value="ZF_RING_1"/>
    <property type="match status" value="1"/>
</dbReference>
<keyword evidence="1" id="KW-0479">Metal-binding</keyword>
<dbReference type="PROSITE" id="PS51787">
    <property type="entry name" value="LON_N"/>
    <property type="match status" value="1"/>
</dbReference>
<dbReference type="GO" id="GO:0061630">
    <property type="term" value="F:ubiquitin protein ligase activity"/>
    <property type="evidence" value="ECO:0007669"/>
    <property type="project" value="TreeGrafter"/>
</dbReference>
<dbReference type="GO" id="GO:0008270">
    <property type="term" value="F:zinc ion binding"/>
    <property type="evidence" value="ECO:0007669"/>
    <property type="project" value="UniProtKB-KW"/>
</dbReference>
<dbReference type="VEuPathDB" id="FungiDB:ACLA_069490"/>
<protein>
    <submittedName>
        <fullName evidence="8">ATP-dependent protease (CrgA), putative</fullName>
    </submittedName>
</protein>
<feature type="region of interest" description="Disordered" evidence="5">
    <location>
        <begin position="1"/>
        <end position="21"/>
    </location>
</feature>
<dbReference type="HOGENOM" id="CLU_013989_3_0_1"/>
<dbReference type="SMART" id="SM00184">
    <property type="entry name" value="RING"/>
    <property type="match status" value="2"/>
</dbReference>
<dbReference type="Gene3D" id="1.20.58.1480">
    <property type="match status" value="1"/>
</dbReference>
<dbReference type="Pfam" id="PF13923">
    <property type="entry name" value="zf-C3HC4_2"/>
    <property type="match status" value="1"/>
</dbReference>
<dbReference type="Pfam" id="PF02190">
    <property type="entry name" value="LON_substr_bdg"/>
    <property type="match status" value="1"/>
</dbReference>
<keyword evidence="3" id="KW-0862">Zinc</keyword>
<reference evidence="8 9" key="1">
    <citation type="journal article" date="2008" name="PLoS Genet.">
        <title>Genomic islands in the pathogenic filamentous fungus Aspergillus fumigatus.</title>
        <authorList>
            <person name="Fedorova N.D."/>
            <person name="Khaldi N."/>
            <person name="Joardar V.S."/>
            <person name="Maiti R."/>
            <person name="Amedeo P."/>
            <person name="Anderson M.J."/>
            <person name="Crabtree J."/>
            <person name="Silva J.C."/>
            <person name="Badger J.H."/>
            <person name="Albarraq A."/>
            <person name="Angiuoli S."/>
            <person name="Bussey H."/>
            <person name="Bowyer P."/>
            <person name="Cotty P.J."/>
            <person name="Dyer P.S."/>
            <person name="Egan A."/>
            <person name="Galens K."/>
            <person name="Fraser-Liggett C.M."/>
            <person name="Haas B.J."/>
            <person name="Inman J.M."/>
            <person name="Kent R."/>
            <person name="Lemieux S."/>
            <person name="Malavazi I."/>
            <person name="Orvis J."/>
            <person name="Roemer T."/>
            <person name="Ronning C.M."/>
            <person name="Sundaram J.P."/>
            <person name="Sutton G."/>
            <person name="Turner G."/>
            <person name="Venter J.C."/>
            <person name="White O.R."/>
            <person name="Whitty B.R."/>
            <person name="Youngman P."/>
            <person name="Wolfe K.H."/>
            <person name="Goldman G.H."/>
            <person name="Wortman J.R."/>
            <person name="Jiang B."/>
            <person name="Denning D.W."/>
            <person name="Nierman W.C."/>
        </authorList>
    </citation>
    <scope>NUCLEOTIDE SEQUENCE [LARGE SCALE GENOMIC DNA]</scope>
    <source>
        <strain evidence="9">ATCC 1007 / CBS 513.65 / DSM 816 / NCTC 3887 / NRRL 1</strain>
    </source>
</reference>
<dbReference type="InterPro" id="IPR015947">
    <property type="entry name" value="PUA-like_sf"/>
</dbReference>
<proteinExistence type="predicted"/>
<dbReference type="GeneID" id="4707469"/>
<dbReference type="STRING" id="344612.A1C698"/>
<dbReference type="PANTHER" id="PTHR23327:SF42">
    <property type="entry name" value="LON PEPTIDASE N-TERMINAL DOMAIN AND RING FINGER PROTEIN C14F5.10C"/>
    <property type="match status" value="1"/>
</dbReference>
<keyword evidence="8" id="KW-0378">Hydrolase</keyword>
<dbReference type="InterPro" id="IPR001841">
    <property type="entry name" value="Znf_RING"/>
</dbReference>
<dbReference type="KEGG" id="act:ACLA_069490"/>
<dbReference type="eggNOG" id="KOG4159">
    <property type="taxonomic scope" value="Eukaryota"/>
</dbReference>
<dbReference type="Proteomes" id="UP000006701">
    <property type="component" value="Unassembled WGS sequence"/>
</dbReference>
<dbReference type="InterPro" id="IPR013083">
    <property type="entry name" value="Znf_RING/FYVE/PHD"/>
</dbReference>
<evidence type="ECO:0000256" key="2">
    <source>
        <dbReference type="ARBA" id="ARBA00022771"/>
    </source>
</evidence>
<dbReference type="Gene3D" id="2.30.130.40">
    <property type="entry name" value="LON domain-like"/>
    <property type="match status" value="1"/>
</dbReference>
<evidence type="ECO:0000313" key="8">
    <source>
        <dbReference type="EMBL" id="EAW13919.1"/>
    </source>
</evidence>
<evidence type="ECO:0000256" key="1">
    <source>
        <dbReference type="ARBA" id="ARBA00022723"/>
    </source>
</evidence>
<dbReference type="RefSeq" id="XP_001275345.1">
    <property type="nucleotide sequence ID" value="XM_001275344.1"/>
</dbReference>
<feature type="domain" description="RING-type" evidence="6">
    <location>
        <begin position="220"/>
        <end position="258"/>
    </location>
</feature>
<evidence type="ECO:0000259" key="6">
    <source>
        <dbReference type="PROSITE" id="PS50089"/>
    </source>
</evidence>
<dbReference type="PANTHER" id="PTHR23327">
    <property type="entry name" value="RING FINGER PROTEIN 127"/>
    <property type="match status" value="1"/>
</dbReference>
<dbReference type="SUPFAM" id="SSF88697">
    <property type="entry name" value="PUA domain-like"/>
    <property type="match status" value="1"/>
</dbReference>
<dbReference type="GO" id="GO:0006508">
    <property type="term" value="P:proteolysis"/>
    <property type="evidence" value="ECO:0007669"/>
    <property type="project" value="UniProtKB-KW"/>
</dbReference>
<keyword evidence="8" id="KW-0645">Protease</keyword>
<evidence type="ECO:0000259" key="7">
    <source>
        <dbReference type="PROSITE" id="PS51787"/>
    </source>
</evidence>